<feature type="region of interest" description="Disordered" evidence="1">
    <location>
        <begin position="1229"/>
        <end position="1316"/>
    </location>
</feature>
<feature type="compositionally biased region" description="Basic and acidic residues" evidence="1">
    <location>
        <begin position="1"/>
        <end position="12"/>
    </location>
</feature>
<feature type="compositionally biased region" description="Low complexity" evidence="1">
    <location>
        <begin position="1029"/>
        <end position="1045"/>
    </location>
</feature>
<feature type="region of interest" description="Disordered" evidence="1">
    <location>
        <begin position="611"/>
        <end position="840"/>
    </location>
</feature>
<feature type="compositionally biased region" description="Gly residues" evidence="1">
    <location>
        <begin position="1245"/>
        <end position="1257"/>
    </location>
</feature>
<sequence length="1316" mass="139165">MATESTKQRSDEATITSSADAASKLDTNSQNVSDSPPFVDGEPATGVVPNDEIANKHIADIIDDLVNSAEVSVSGGSDNEASKDGSKGQDEDGKGHGRASSTVKKPASFKAISVNRTFLHTKAAAPTTQSKTLEKPAATLSSSPTPSSAMTASRPRLVAKSGSGLVAKSSGANGGKSAPDANAVWNKNRRKQTKKKKKEKKKKKSRHPKKYTDEELKKYGIHMASRLKPEDIKGENNWADIEDDDEDWAPETITWGDGTKITIPHHDEYHAPISPAPAVAQPVTALPPKENGISERASAPAPTPAAAAPVPPTSSHPTPTPKTAVLASGKGLVLKGAPEKPTLVAKPPPPPAPVKSPWASIPKVEKISPIAPPPEPVREPVSRMPPRGSFSGDARVLPKEIAADDFSRNAWRDGPSHGNRELYNSQSGRLEPVSDRNAHLRQDVRHPAVLHRPPHHDQQGPFEGPGPYPPGRNTEEAGPYGRRRGSSNLSGGSGSYHRLATLEHPMPPPELVMPGRGSMTGRSDSPASPRNFSPSGLQGGPRHAQVQGFPPRSSPGTTHAIPHLQGAQAPGMPDVLPPPQQSPLVPTANIVGVTEDDIELQKRLMRERRELAMKRRQEQEAAEEAARRERIRKKLEALGPAPESNSAKKAAAKEHPPTQIQPRDLTPQRPGQADETKSTNEAASTSPSDPARKPDSASNGSPSQGLPPSEDATDSQPHTHAHPWPNTTRPAERYSAAGTWGPQPPLQAAAKNVWGPPANNRTLGNGTFVSDLPAAIPAKPGPGPIAPPSSSRSSQPGAAVPTTRLPPIGPPRSAPRNEPVSGAGAAAASEAKPPVASSAWASNAVCLQDDLFNQILNAHAEERDRRLKKAGKTLADIQAPIKDTWRPTKLDADGRRADAAPKQTIQIGTDNTDWVNANAQKPTIPPQPAPAVPNATPSDRSQPLAATAAILGAASAPGHGRGSRFFPSRDVRQEFNVSGDMSQGMNVDDARQKSPSPPPPDMAGHPAFDGDIAHPHVSLPRPQPIVKLPPSAGKASSGGSSAKPSFTWASQAAYRDSENAPFDTRRTSFSKADHPWQAKNDPSVQKPDSAWQAKFDSLLGGRKPHGHPKSPTSVLDFGDSRLSHLRADSSSSQSPLLALPTMDASVTSKEMAEDCFEEQETGSLPPVRIPNMVYPHAWEPCPPPKPLPKKLYADVSTADPFNFPVNMSGAGIVWYVSFPGGEKREIVVPHGQHGRNRSNPRRGGPRGGGGGGGGGRGAPSAPRYGQGKGRDNNDQGGSSSSTTNPSQGRSGRGGYRGRDSRENWSRNNGSSSAIQT</sequence>
<evidence type="ECO:0000256" key="1">
    <source>
        <dbReference type="SAM" id="MobiDB-lite"/>
    </source>
</evidence>
<feature type="compositionally biased region" description="Polar residues" evidence="1">
    <location>
        <begin position="759"/>
        <end position="768"/>
    </location>
</feature>
<feature type="compositionally biased region" description="Polar residues" evidence="1">
    <location>
        <begin position="520"/>
        <end position="536"/>
    </location>
</feature>
<comment type="caution">
    <text evidence="2">The sequence shown here is derived from an EMBL/GenBank/DDBJ whole genome shotgun (WGS) entry which is preliminary data.</text>
</comment>
<feature type="region of interest" description="Disordered" evidence="1">
    <location>
        <begin position="70"/>
        <end position="215"/>
    </location>
</feature>
<reference evidence="2" key="1">
    <citation type="journal article" date="2023" name="Mol. Phylogenet. Evol.">
        <title>Genome-scale phylogeny and comparative genomics of the fungal order Sordariales.</title>
        <authorList>
            <person name="Hensen N."/>
            <person name="Bonometti L."/>
            <person name="Westerberg I."/>
            <person name="Brannstrom I.O."/>
            <person name="Guillou S."/>
            <person name="Cros-Aarteil S."/>
            <person name="Calhoun S."/>
            <person name="Haridas S."/>
            <person name="Kuo A."/>
            <person name="Mondo S."/>
            <person name="Pangilinan J."/>
            <person name="Riley R."/>
            <person name="LaButti K."/>
            <person name="Andreopoulos B."/>
            <person name="Lipzen A."/>
            <person name="Chen C."/>
            <person name="Yan M."/>
            <person name="Daum C."/>
            <person name="Ng V."/>
            <person name="Clum A."/>
            <person name="Steindorff A."/>
            <person name="Ohm R.A."/>
            <person name="Martin F."/>
            <person name="Silar P."/>
            <person name="Natvig D.O."/>
            <person name="Lalanne C."/>
            <person name="Gautier V."/>
            <person name="Ament-Velasquez S.L."/>
            <person name="Kruys A."/>
            <person name="Hutchinson M.I."/>
            <person name="Powell A.J."/>
            <person name="Barry K."/>
            <person name="Miller A.N."/>
            <person name="Grigoriev I.V."/>
            <person name="Debuchy R."/>
            <person name="Gladieux P."/>
            <person name="Hiltunen Thoren M."/>
            <person name="Johannesson H."/>
        </authorList>
    </citation>
    <scope>NUCLEOTIDE SEQUENCE</scope>
    <source>
        <strain evidence="2">PSN324</strain>
    </source>
</reference>
<feature type="compositionally biased region" description="Polar residues" evidence="1">
    <location>
        <begin position="1305"/>
        <end position="1316"/>
    </location>
</feature>
<feature type="compositionally biased region" description="Low complexity" evidence="1">
    <location>
        <begin position="818"/>
        <end position="839"/>
    </location>
</feature>
<keyword evidence="3" id="KW-1185">Reference proteome</keyword>
<feature type="compositionally biased region" description="Low complexity" evidence="1">
    <location>
        <begin position="136"/>
        <end position="153"/>
    </location>
</feature>
<feature type="compositionally biased region" description="Low complexity" evidence="1">
    <location>
        <begin position="297"/>
        <end position="308"/>
    </location>
</feature>
<proteinExistence type="predicted"/>
<feature type="compositionally biased region" description="Polar residues" evidence="1">
    <location>
        <begin position="70"/>
        <end position="79"/>
    </location>
</feature>
<feature type="region of interest" description="Disordered" evidence="1">
    <location>
        <begin position="237"/>
        <end position="261"/>
    </location>
</feature>
<feature type="compositionally biased region" description="Basic and acidic residues" evidence="1">
    <location>
        <begin position="432"/>
        <end position="446"/>
    </location>
</feature>
<feature type="compositionally biased region" description="Basic residues" evidence="1">
    <location>
        <begin position="1232"/>
        <end position="1244"/>
    </location>
</feature>
<dbReference type="Proteomes" id="UP001321749">
    <property type="component" value="Unassembled WGS sequence"/>
</dbReference>
<evidence type="ECO:0000313" key="2">
    <source>
        <dbReference type="EMBL" id="KAK4459248.1"/>
    </source>
</evidence>
<feature type="compositionally biased region" description="Basic and acidic residues" evidence="1">
    <location>
        <begin position="1055"/>
        <end position="1076"/>
    </location>
</feature>
<feature type="region of interest" description="Disordered" evidence="1">
    <location>
        <begin position="978"/>
        <end position="1090"/>
    </location>
</feature>
<feature type="compositionally biased region" description="Polar residues" evidence="1">
    <location>
        <begin position="13"/>
        <end position="34"/>
    </location>
</feature>
<feature type="compositionally biased region" description="Polar residues" evidence="1">
    <location>
        <begin position="679"/>
        <end position="688"/>
    </location>
</feature>
<feature type="compositionally biased region" description="Basic and acidic residues" evidence="1">
    <location>
        <begin position="396"/>
        <end position="420"/>
    </location>
</feature>
<feature type="compositionally biased region" description="Basic and acidic residues" evidence="1">
    <location>
        <begin position="80"/>
        <end position="95"/>
    </location>
</feature>
<organism evidence="2 3">
    <name type="scientific">Cladorrhinum samala</name>
    <dbReference type="NCBI Taxonomy" id="585594"/>
    <lineage>
        <taxon>Eukaryota</taxon>
        <taxon>Fungi</taxon>
        <taxon>Dikarya</taxon>
        <taxon>Ascomycota</taxon>
        <taxon>Pezizomycotina</taxon>
        <taxon>Sordariomycetes</taxon>
        <taxon>Sordariomycetidae</taxon>
        <taxon>Sordariales</taxon>
        <taxon>Podosporaceae</taxon>
        <taxon>Cladorrhinum</taxon>
    </lineage>
</organism>
<feature type="region of interest" description="Disordered" evidence="1">
    <location>
        <begin position="283"/>
        <end position="596"/>
    </location>
</feature>
<reference evidence="2" key="2">
    <citation type="submission" date="2023-06" db="EMBL/GenBank/DDBJ databases">
        <authorList>
            <consortium name="Lawrence Berkeley National Laboratory"/>
            <person name="Mondo S.J."/>
            <person name="Hensen N."/>
            <person name="Bonometti L."/>
            <person name="Westerberg I."/>
            <person name="Brannstrom I.O."/>
            <person name="Guillou S."/>
            <person name="Cros-Aarteil S."/>
            <person name="Calhoun S."/>
            <person name="Haridas S."/>
            <person name="Kuo A."/>
            <person name="Pangilinan J."/>
            <person name="Riley R."/>
            <person name="Labutti K."/>
            <person name="Andreopoulos B."/>
            <person name="Lipzen A."/>
            <person name="Chen C."/>
            <person name="Yanf M."/>
            <person name="Daum C."/>
            <person name="Ng V."/>
            <person name="Clum A."/>
            <person name="Steindorff A."/>
            <person name="Ohm R."/>
            <person name="Martin F."/>
            <person name="Silar P."/>
            <person name="Natvig D."/>
            <person name="Lalanne C."/>
            <person name="Gautier V."/>
            <person name="Ament-Velasquez S.L."/>
            <person name="Kruys A."/>
            <person name="Hutchinson M.I."/>
            <person name="Powell A.J."/>
            <person name="Barry K."/>
            <person name="Miller A.N."/>
            <person name="Grigoriev I.V."/>
            <person name="Debuchy R."/>
            <person name="Gladieux P."/>
            <person name="Thoren M.H."/>
            <person name="Johannesson H."/>
        </authorList>
    </citation>
    <scope>NUCLEOTIDE SEQUENCE</scope>
    <source>
        <strain evidence="2">PSN324</strain>
    </source>
</reference>
<feature type="compositionally biased region" description="Polar residues" evidence="1">
    <location>
        <begin position="696"/>
        <end position="706"/>
    </location>
</feature>
<feature type="compositionally biased region" description="Basic and acidic residues" evidence="1">
    <location>
        <begin position="611"/>
        <end position="628"/>
    </location>
</feature>
<protein>
    <submittedName>
        <fullName evidence="2">Uncharacterized protein</fullName>
    </submittedName>
</protein>
<feature type="region of interest" description="Disordered" evidence="1">
    <location>
        <begin position="1"/>
        <end position="50"/>
    </location>
</feature>
<accession>A0AAV9HFJ3</accession>
<feature type="compositionally biased region" description="Basic residues" evidence="1">
    <location>
        <begin position="187"/>
        <end position="209"/>
    </location>
</feature>
<feature type="compositionally biased region" description="Low complexity" evidence="1">
    <location>
        <begin position="788"/>
        <end position="799"/>
    </location>
</feature>
<name>A0AAV9HFJ3_9PEZI</name>
<feature type="compositionally biased region" description="Pro residues" evidence="1">
    <location>
        <begin position="309"/>
        <end position="320"/>
    </location>
</feature>
<dbReference type="EMBL" id="MU865042">
    <property type="protein sequence ID" value="KAK4459248.1"/>
    <property type="molecule type" value="Genomic_DNA"/>
</dbReference>
<feature type="compositionally biased region" description="Polar residues" evidence="1">
    <location>
        <begin position="1274"/>
        <end position="1287"/>
    </location>
</feature>
<evidence type="ECO:0000313" key="3">
    <source>
        <dbReference type="Proteomes" id="UP001321749"/>
    </source>
</evidence>
<feature type="compositionally biased region" description="Acidic residues" evidence="1">
    <location>
        <begin position="240"/>
        <end position="249"/>
    </location>
</feature>
<gene>
    <name evidence="2" type="ORF">QBC42DRAFT_183922</name>
</gene>